<feature type="domain" description="Bromo" evidence="6">
    <location>
        <begin position="33"/>
        <end position="105"/>
    </location>
</feature>
<evidence type="ECO:0000259" key="6">
    <source>
        <dbReference type="PROSITE" id="PS50014"/>
    </source>
</evidence>
<dbReference type="SUPFAM" id="SSF47370">
    <property type="entry name" value="Bromodomain"/>
    <property type="match status" value="1"/>
</dbReference>
<protein>
    <recommendedName>
        <fullName evidence="6">Bromo domain-containing protein</fullName>
    </recommendedName>
</protein>
<dbReference type="AlphaFoldDB" id="A0A7S0DN66"/>
<dbReference type="InterPro" id="IPR036427">
    <property type="entry name" value="Bromodomain-like_sf"/>
</dbReference>
<dbReference type="PROSITE" id="PS50014">
    <property type="entry name" value="BROMODOMAIN_2"/>
    <property type="match status" value="1"/>
</dbReference>
<organism evidence="7">
    <name type="scientific">Amorphochlora amoebiformis</name>
    <dbReference type="NCBI Taxonomy" id="1561963"/>
    <lineage>
        <taxon>Eukaryota</taxon>
        <taxon>Sar</taxon>
        <taxon>Rhizaria</taxon>
        <taxon>Cercozoa</taxon>
        <taxon>Chlorarachniophyceae</taxon>
        <taxon>Amorphochlora</taxon>
    </lineage>
</organism>
<dbReference type="Pfam" id="PF17035">
    <property type="entry name" value="BET"/>
    <property type="match status" value="1"/>
</dbReference>
<dbReference type="EMBL" id="HBEM01028086">
    <property type="protein sequence ID" value="CAD8460211.1"/>
    <property type="molecule type" value="Transcribed_RNA"/>
</dbReference>
<gene>
    <name evidence="7" type="ORF">LAMO00422_LOCUS19169</name>
</gene>
<dbReference type="Gene3D" id="1.20.1270.220">
    <property type="match status" value="1"/>
</dbReference>
<evidence type="ECO:0000256" key="1">
    <source>
        <dbReference type="ARBA" id="ARBA00023015"/>
    </source>
</evidence>
<name>A0A7S0DN66_9EUKA</name>
<keyword evidence="1" id="KW-0805">Transcription regulation</keyword>
<dbReference type="Gene3D" id="1.20.920.10">
    <property type="entry name" value="Bromodomain-like"/>
    <property type="match status" value="1"/>
</dbReference>
<reference evidence="7" key="1">
    <citation type="submission" date="2021-01" db="EMBL/GenBank/DDBJ databases">
        <authorList>
            <person name="Corre E."/>
            <person name="Pelletier E."/>
            <person name="Niang G."/>
            <person name="Scheremetjew M."/>
            <person name="Finn R."/>
            <person name="Kale V."/>
            <person name="Holt S."/>
            <person name="Cochrane G."/>
            <person name="Meng A."/>
            <person name="Brown T."/>
            <person name="Cohen L."/>
        </authorList>
    </citation>
    <scope>NUCLEOTIDE SEQUENCE</scope>
    <source>
        <strain evidence="7">CCMP2058</strain>
    </source>
</reference>
<evidence type="ECO:0000256" key="5">
    <source>
        <dbReference type="SAM" id="MobiDB-lite"/>
    </source>
</evidence>
<evidence type="ECO:0000313" key="7">
    <source>
        <dbReference type="EMBL" id="CAD8460211.1"/>
    </source>
</evidence>
<dbReference type="InterPro" id="IPR027353">
    <property type="entry name" value="NET_dom"/>
</dbReference>
<dbReference type="Pfam" id="PF00439">
    <property type="entry name" value="Bromodomain"/>
    <property type="match status" value="1"/>
</dbReference>
<keyword evidence="2 4" id="KW-0103">Bromodomain</keyword>
<evidence type="ECO:0000256" key="3">
    <source>
        <dbReference type="ARBA" id="ARBA00023163"/>
    </source>
</evidence>
<accession>A0A7S0DN66</accession>
<evidence type="ECO:0000256" key="4">
    <source>
        <dbReference type="PROSITE-ProRule" id="PRU00035"/>
    </source>
</evidence>
<feature type="region of interest" description="Disordered" evidence="5">
    <location>
        <begin position="204"/>
        <end position="240"/>
    </location>
</feature>
<dbReference type="SMART" id="SM00297">
    <property type="entry name" value="BROMO"/>
    <property type="match status" value="1"/>
</dbReference>
<proteinExistence type="predicted"/>
<dbReference type="InterPro" id="IPR001487">
    <property type="entry name" value="Bromodomain"/>
</dbReference>
<dbReference type="PANTHER" id="PTHR45926">
    <property type="entry name" value="OSJNBA0053K19.4 PROTEIN"/>
    <property type="match status" value="1"/>
</dbReference>
<evidence type="ECO:0000256" key="2">
    <source>
        <dbReference type="ARBA" id="ARBA00023117"/>
    </source>
</evidence>
<sequence length="240" mass="27971">MSMTRKKKRSNPRFKGKLPDYMQGCFEILKSVQAKSDAHPFLEPVDWKRFDLPDYPIIIKRPMDLGTIEKRIFDGFYSTANEFALDVRLVWSNAQKYNLPMSDIYKMSESLSRFFERRFAKLAKSTIKNKRKRQAELREVSRKDRELFATYLEALTGEHLFHVVETVKEQCPGALIEQSDAVNIEVDKIDTSTLLDLVNYMHTNHLKARPPPPSSQKPRLTENKQSTAHLAPPQNKRQRT</sequence>
<keyword evidence="3" id="KW-0804">Transcription</keyword>
<dbReference type="PRINTS" id="PR00503">
    <property type="entry name" value="BROMODOMAIN"/>
</dbReference>
<dbReference type="InterPro" id="IPR038336">
    <property type="entry name" value="NET_sf"/>
</dbReference>